<organism evidence="1 2">
    <name type="scientific">Plantactinospora endophytica</name>
    <dbReference type="NCBI Taxonomy" id="673535"/>
    <lineage>
        <taxon>Bacteria</taxon>
        <taxon>Bacillati</taxon>
        <taxon>Actinomycetota</taxon>
        <taxon>Actinomycetes</taxon>
        <taxon>Micromonosporales</taxon>
        <taxon>Micromonosporaceae</taxon>
        <taxon>Plantactinospora</taxon>
    </lineage>
</organism>
<dbReference type="EMBL" id="BONW01000051">
    <property type="protein sequence ID" value="GIG93084.1"/>
    <property type="molecule type" value="Genomic_DNA"/>
</dbReference>
<gene>
    <name evidence="1" type="ORF">Pen02_80200</name>
</gene>
<dbReference type="Proteomes" id="UP000646749">
    <property type="component" value="Unassembled WGS sequence"/>
</dbReference>
<keyword evidence="2" id="KW-1185">Reference proteome</keyword>
<name>A0ABQ4EED4_9ACTN</name>
<reference evidence="1 2" key="1">
    <citation type="submission" date="2021-01" db="EMBL/GenBank/DDBJ databases">
        <title>Whole genome shotgun sequence of Plantactinospora endophytica NBRC 110450.</title>
        <authorList>
            <person name="Komaki H."/>
            <person name="Tamura T."/>
        </authorList>
    </citation>
    <scope>NUCLEOTIDE SEQUENCE [LARGE SCALE GENOMIC DNA]</scope>
    <source>
        <strain evidence="1 2">NBRC 110450</strain>
    </source>
</reference>
<accession>A0ABQ4EED4</accession>
<dbReference type="PROSITE" id="PS51257">
    <property type="entry name" value="PROKAR_LIPOPROTEIN"/>
    <property type="match status" value="1"/>
</dbReference>
<sequence length="114" mass="10290">MLVAGARRAAAVFTTAEVPAFVAACPFGVACLAAVGRVAGVEARRGLPAAGAAGAAENTGVTGAGGRRGAVCGAGAAENATAGAGPPRGGFGAVAVASLKATRAGGAAGDGGLG</sequence>
<comment type="caution">
    <text evidence="1">The sequence shown here is derived from an EMBL/GenBank/DDBJ whole genome shotgun (WGS) entry which is preliminary data.</text>
</comment>
<evidence type="ECO:0000313" key="2">
    <source>
        <dbReference type="Proteomes" id="UP000646749"/>
    </source>
</evidence>
<protein>
    <submittedName>
        <fullName evidence="1">Uncharacterized protein</fullName>
    </submittedName>
</protein>
<evidence type="ECO:0000313" key="1">
    <source>
        <dbReference type="EMBL" id="GIG93084.1"/>
    </source>
</evidence>
<proteinExistence type="predicted"/>